<dbReference type="PANTHER" id="PTHR10965:SF0">
    <property type="entry name" value="LARGE RIBOSOMAL SUBUNIT PROTEIN EL38"/>
    <property type="match status" value="1"/>
</dbReference>
<dbReference type="RefSeq" id="XP_022460155.1">
    <property type="nucleotide sequence ID" value="XM_022600850.1"/>
</dbReference>
<gene>
    <name evidence="5" type="ORF">KUCA_T00004146001</name>
</gene>
<evidence type="ECO:0000256" key="3">
    <source>
        <dbReference type="ARBA" id="ARBA00023274"/>
    </source>
</evidence>
<evidence type="ECO:0000313" key="5">
    <source>
        <dbReference type="EMBL" id="CDK28165.1"/>
    </source>
</evidence>
<dbReference type="HOGENOM" id="CLU_152057_1_0_1"/>
<dbReference type="EMBL" id="HG793129">
    <property type="protein sequence ID" value="CDK28165.1"/>
    <property type="molecule type" value="Genomic_DNA"/>
</dbReference>
<organism evidence="5 6">
    <name type="scientific">Kuraishia capsulata CBS 1993</name>
    <dbReference type="NCBI Taxonomy" id="1382522"/>
    <lineage>
        <taxon>Eukaryota</taxon>
        <taxon>Fungi</taxon>
        <taxon>Dikarya</taxon>
        <taxon>Ascomycota</taxon>
        <taxon>Saccharomycotina</taxon>
        <taxon>Pichiomycetes</taxon>
        <taxon>Pichiales</taxon>
        <taxon>Pichiaceae</taxon>
        <taxon>Kuraishia</taxon>
    </lineage>
</organism>
<sequence length="79" mass="9051">MQKEIKDIKKFVELSRRGDVKTATIKVNKKVNSVGKPFKQTKFKIRGTKSLYTLTVDDEEKAKKLSQSLPPTLEITKIE</sequence>
<dbReference type="InterPro" id="IPR002675">
    <property type="entry name" value="Ribosomal_eL38"/>
</dbReference>
<protein>
    <recommendedName>
        <fullName evidence="7">Ribosomal protein L38e</fullName>
    </recommendedName>
</protein>
<dbReference type="AlphaFoldDB" id="W6MX27"/>
<accession>W6MX27</accession>
<evidence type="ECO:0000256" key="4">
    <source>
        <dbReference type="RuleBase" id="RU003445"/>
    </source>
</evidence>
<dbReference type="PANTHER" id="PTHR10965">
    <property type="entry name" value="60S RIBOSOMAL PROTEIN L38"/>
    <property type="match status" value="1"/>
</dbReference>
<evidence type="ECO:0000313" key="6">
    <source>
        <dbReference type="Proteomes" id="UP000019384"/>
    </source>
</evidence>
<dbReference type="InterPro" id="IPR038464">
    <property type="entry name" value="Ribosomal_eL38_sf"/>
</dbReference>
<dbReference type="GO" id="GO:0022625">
    <property type="term" value="C:cytosolic large ribosomal subunit"/>
    <property type="evidence" value="ECO:0007669"/>
    <property type="project" value="TreeGrafter"/>
</dbReference>
<keyword evidence="2 4" id="KW-0689">Ribosomal protein</keyword>
<proteinExistence type="inferred from homology"/>
<dbReference type="GO" id="GO:0006412">
    <property type="term" value="P:translation"/>
    <property type="evidence" value="ECO:0007669"/>
    <property type="project" value="InterPro"/>
</dbReference>
<dbReference type="Pfam" id="PF01781">
    <property type="entry name" value="Ribosomal_L38e"/>
    <property type="match status" value="1"/>
</dbReference>
<evidence type="ECO:0000256" key="2">
    <source>
        <dbReference type="ARBA" id="ARBA00022980"/>
    </source>
</evidence>
<dbReference type="GO" id="GO:0022618">
    <property type="term" value="P:protein-RNA complex assembly"/>
    <property type="evidence" value="ECO:0007669"/>
    <property type="project" value="TreeGrafter"/>
</dbReference>
<evidence type="ECO:0008006" key="7">
    <source>
        <dbReference type="Google" id="ProtNLM"/>
    </source>
</evidence>
<comment type="similarity">
    <text evidence="1 4">Belongs to the eukaryotic ribosomal protein eL38 family.</text>
</comment>
<dbReference type="Proteomes" id="UP000019384">
    <property type="component" value="Unassembled WGS sequence"/>
</dbReference>
<reference evidence="5" key="1">
    <citation type="submission" date="2013-12" db="EMBL/GenBank/DDBJ databases">
        <authorList>
            <person name="Genoscope - CEA"/>
        </authorList>
    </citation>
    <scope>NUCLEOTIDE SEQUENCE</scope>
    <source>
        <strain evidence="5">CBS 1993</strain>
    </source>
</reference>
<dbReference type="GO" id="GO:0003735">
    <property type="term" value="F:structural constituent of ribosome"/>
    <property type="evidence" value="ECO:0007669"/>
    <property type="project" value="InterPro"/>
</dbReference>
<dbReference type="OrthoDB" id="10250488at2759"/>
<dbReference type="STRING" id="1382522.W6MX27"/>
<evidence type="ECO:0000256" key="1">
    <source>
        <dbReference type="ARBA" id="ARBA00007803"/>
    </source>
</evidence>
<keyword evidence="6" id="KW-1185">Reference proteome</keyword>
<name>W6MX27_9ASCO</name>
<dbReference type="Gene3D" id="3.30.720.90">
    <property type="match status" value="1"/>
</dbReference>
<dbReference type="GeneID" id="34521543"/>
<keyword evidence="3 4" id="KW-0687">Ribonucleoprotein</keyword>
<reference evidence="5" key="2">
    <citation type="submission" date="2014-02" db="EMBL/GenBank/DDBJ databases">
        <title>Complete DNA sequence of /Kuraishia capsulata/ illustrates novel genomic features among budding yeasts (/Saccharomycotina/).</title>
        <authorList>
            <person name="Morales L."/>
            <person name="Noel B."/>
            <person name="Porcel B."/>
            <person name="Marcet-Houben M."/>
            <person name="Hullo M-F."/>
            <person name="Sacerdot C."/>
            <person name="Tekaia F."/>
            <person name="Leh-Louis V."/>
            <person name="Despons L."/>
            <person name="Khanna V."/>
            <person name="Aury J-M."/>
            <person name="Barbe V."/>
            <person name="Couloux A."/>
            <person name="Labadie K."/>
            <person name="Pelletier E."/>
            <person name="Souciet J-L."/>
            <person name="Boekhout T."/>
            <person name="Gabaldon T."/>
            <person name="Wincker P."/>
            <person name="Dujon B."/>
        </authorList>
    </citation>
    <scope>NUCLEOTIDE SEQUENCE</scope>
    <source>
        <strain evidence="5">CBS 1993</strain>
    </source>
</reference>